<dbReference type="Pfam" id="PF00497">
    <property type="entry name" value="SBP_bac_3"/>
    <property type="match status" value="1"/>
</dbReference>
<feature type="domain" description="Solute-binding protein family 3/N-terminal" evidence="3">
    <location>
        <begin position="28"/>
        <end position="263"/>
    </location>
</feature>
<evidence type="ECO:0000256" key="1">
    <source>
        <dbReference type="ARBA" id="ARBA00022729"/>
    </source>
</evidence>
<evidence type="ECO:0000259" key="3">
    <source>
        <dbReference type="Pfam" id="PF00497"/>
    </source>
</evidence>
<dbReference type="Gene3D" id="3.40.190.10">
    <property type="entry name" value="Periplasmic binding protein-like II"/>
    <property type="match status" value="2"/>
</dbReference>
<protein>
    <submittedName>
        <fullName evidence="4">Polar amino acid transport system substrate-binding protein</fullName>
    </submittedName>
</protein>
<gene>
    <name evidence="4" type="ORF">ASR47_1001313</name>
</gene>
<evidence type="ECO:0000313" key="4">
    <source>
        <dbReference type="EMBL" id="OBV36836.1"/>
    </source>
</evidence>
<dbReference type="RefSeq" id="WP_065310609.1">
    <property type="nucleotide sequence ID" value="NZ_LOCQ01000062.1"/>
</dbReference>
<dbReference type="InterPro" id="IPR001638">
    <property type="entry name" value="Solute-binding_3/MltF_N"/>
</dbReference>
<dbReference type="STRING" id="1747903.ASR47_1001313"/>
<dbReference type="EMBL" id="LOCQ01000062">
    <property type="protein sequence ID" value="OBV36836.1"/>
    <property type="molecule type" value="Genomic_DNA"/>
</dbReference>
<dbReference type="OrthoDB" id="7340028at2"/>
<organism evidence="4 5">
    <name type="scientific">Janthinobacterium psychrotolerans</name>
    <dbReference type="NCBI Taxonomy" id="1747903"/>
    <lineage>
        <taxon>Bacteria</taxon>
        <taxon>Pseudomonadati</taxon>
        <taxon>Pseudomonadota</taxon>
        <taxon>Betaproteobacteria</taxon>
        <taxon>Burkholderiales</taxon>
        <taxon>Oxalobacteraceae</taxon>
        <taxon>Janthinobacterium</taxon>
    </lineage>
</organism>
<keyword evidence="1 2" id="KW-0732">Signal</keyword>
<feature type="chain" id="PRO_5008355340" evidence="2">
    <location>
        <begin position="23"/>
        <end position="267"/>
    </location>
</feature>
<dbReference type="PANTHER" id="PTHR35936:SF25">
    <property type="entry name" value="ABC TRANSPORTER SUBSTRATE-BINDING PROTEIN"/>
    <property type="match status" value="1"/>
</dbReference>
<dbReference type="SUPFAM" id="SSF53850">
    <property type="entry name" value="Periplasmic binding protein-like II"/>
    <property type="match status" value="1"/>
</dbReference>
<sequence>MIKTILPPAALCLFLASVAVRAAPPQPLTIYGDDGYPPYSYVEDGQMKGIYTDILREALRAMPQYQVRLLPVPWKRGVLMMQAGDAFALYPPYKLAGERPTVTYSIPLLTEHVVVFCNQDVAARRPLASWPLDYRGLRIGLNAGFLVGDEAYHAAVKSGALVVDAVKGTRSNLLKLMRGRIDCYINDRLSVQSELQRLHGEGQLVPSMLAVRETAQLASQQGYLGYGPALPATAPYRADFIARFNAVIAQMQRSGAIARIVERAVPH</sequence>
<comment type="caution">
    <text evidence="4">The sequence shown here is derived from an EMBL/GenBank/DDBJ whole genome shotgun (WGS) entry which is preliminary data.</text>
</comment>
<keyword evidence="5" id="KW-1185">Reference proteome</keyword>
<dbReference type="PANTHER" id="PTHR35936">
    <property type="entry name" value="MEMBRANE-BOUND LYTIC MUREIN TRANSGLYCOSYLASE F"/>
    <property type="match status" value="1"/>
</dbReference>
<dbReference type="AlphaFoldDB" id="A0A1A7BTG7"/>
<name>A0A1A7BTG7_9BURK</name>
<dbReference type="Proteomes" id="UP000092713">
    <property type="component" value="Unassembled WGS sequence"/>
</dbReference>
<reference evidence="4 5" key="1">
    <citation type="submission" date="2016-04" db="EMBL/GenBank/DDBJ databases">
        <title>Draft genome sequence of Janthinobacterium psychrotolerans sp. nov., isolated from freshwater sediments in Denmark.</title>
        <authorList>
            <person name="Gong X."/>
            <person name="Skrivergaard S."/>
            <person name="Korsgaard B.S."/>
            <person name="Schreiber L."/>
            <person name="Marshall I.P."/>
            <person name="Finster K."/>
            <person name="Schramm A."/>
        </authorList>
    </citation>
    <scope>NUCLEOTIDE SEQUENCE [LARGE SCALE GENOMIC DNA]</scope>
    <source>
        <strain evidence="4 5">S3-2</strain>
    </source>
</reference>
<evidence type="ECO:0000313" key="5">
    <source>
        <dbReference type="Proteomes" id="UP000092713"/>
    </source>
</evidence>
<evidence type="ECO:0000256" key="2">
    <source>
        <dbReference type="SAM" id="SignalP"/>
    </source>
</evidence>
<proteinExistence type="predicted"/>
<feature type="signal peptide" evidence="2">
    <location>
        <begin position="1"/>
        <end position="22"/>
    </location>
</feature>
<accession>A0A1A7BTG7</accession>